<evidence type="ECO:0000313" key="2">
    <source>
        <dbReference type="WBParaSite" id="Hba_09474"/>
    </source>
</evidence>
<proteinExistence type="predicted"/>
<dbReference type="Proteomes" id="UP000095283">
    <property type="component" value="Unplaced"/>
</dbReference>
<evidence type="ECO:0000313" key="1">
    <source>
        <dbReference type="Proteomes" id="UP000095283"/>
    </source>
</evidence>
<sequence>MSSLSQSTDKDKRASGYGGFAAFVSERRYSIISHYGVERNKTNVGQRDMSEIRESQRIRQIRKANEIICNK</sequence>
<protein>
    <submittedName>
        <fullName evidence="2">Uncharacterized protein</fullName>
    </submittedName>
</protein>
<keyword evidence="1" id="KW-1185">Reference proteome</keyword>
<organism evidence="1 2">
    <name type="scientific">Heterorhabditis bacteriophora</name>
    <name type="common">Entomopathogenic nematode worm</name>
    <dbReference type="NCBI Taxonomy" id="37862"/>
    <lineage>
        <taxon>Eukaryota</taxon>
        <taxon>Metazoa</taxon>
        <taxon>Ecdysozoa</taxon>
        <taxon>Nematoda</taxon>
        <taxon>Chromadorea</taxon>
        <taxon>Rhabditida</taxon>
        <taxon>Rhabditina</taxon>
        <taxon>Rhabditomorpha</taxon>
        <taxon>Strongyloidea</taxon>
        <taxon>Heterorhabditidae</taxon>
        <taxon>Heterorhabditis</taxon>
    </lineage>
</organism>
<dbReference type="AlphaFoldDB" id="A0A1I7WWB5"/>
<accession>A0A1I7WWB5</accession>
<reference evidence="2" key="1">
    <citation type="submission" date="2016-11" db="UniProtKB">
        <authorList>
            <consortium name="WormBaseParasite"/>
        </authorList>
    </citation>
    <scope>IDENTIFICATION</scope>
</reference>
<dbReference type="WBParaSite" id="Hba_09474">
    <property type="protein sequence ID" value="Hba_09474"/>
    <property type="gene ID" value="Hba_09474"/>
</dbReference>
<name>A0A1I7WWB5_HETBA</name>